<dbReference type="SUPFAM" id="SSF53756">
    <property type="entry name" value="UDP-Glycosyltransferase/glycogen phosphorylase"/>
    <property type="match status" value="1"/>
</dbReference>
<dbReference type="RefSeq" id="WP_241643886.1">
    <property type="nucleotide sequence ID" value="NZ_JALAYZ010000003.1"/>
</dbReference>
<dbReference type="AlphaFoldDB" id="A0A7M1WPK4"/>
<name>A0A7M1WPK4_VIBPH</name>
<gene>
    <name evidence="2" type="ORF">VP386_00012</name>
</gene>
<organism evidence="2">
    <name type="scientific">Vibrio parahaemolyticus</name>
    <dbReference type="NCBI Taxonomy" id="670"/>
    <lineage>
        <taxon>Bacteria</taxon>
        <taxon>Pseudomonadati</taxon>
        <taxon>Pseudomonadota</taxon>
        <taxon>Gammaproteobacteria</taxon>
        <taxon>Vibrionales</taxon>
        <taxon>Vibrionaceae</taxon>
        <taxon>Vibrio</taxon>
    </lineage>
</organism>
<protein>
    <recommendedName>
        <fullName evidence="1">Spore protein YkvP/CgeB glycosyl transferase-like domain-containing protein</fullName>
    </recommendedName>
</protein>
<reference evidence="2" key="1">
    <citation type="submission" date="2020-08" db="EMBL/GenBank/DDBJ databases">
        <title>Genetic structure, function and evolution of capsule biosynthesis loci in Vibrio parahaemolyticus.</title>
        <authorList>
            <person name="Li L."/>
            <person name="Bian S."/>
        </authorList>
    </citation>
    <scope>NUCLEOTIDE SEQUENCE</scope>
    <source>
        <strain evidence="2">VP386</strain>
    </source>
</reference>
<evidence type="ECO:0000313" key="2">
    <source>
        <dbReference type="EMBL" id="QOS29017.1"/>
    </source>
</evidence>
<evidence type="ECO:0000259" key="1">
    <source>
        <dbReference type="Pfam" id="PF13524"/>
    </source>
</evidence>
<dbReference type="InterPro" id="IPR055259">
    <property type="entry name" value="YkvP/CgeB_Glyco_trans-like"/>
</dbReference>
<dbReference type="EMBL" id="MT898388">
    <property type="protein sequence ID" value="QOS29017.1"/>
    <property type="molecule type" value="Genomic_DNA"/>
</dbReference>
<sequence length="363" mass="42838">MKVLIVSDGFSSNLYSDSFTQPFEEFGHEVSHFYWKGYFKNYQYPNHLTPSHDSKIKSLYYRFQNKFTFGPVINQINKDLIKHTTEFQPDLVFIYRGTHLFGKTIRSIRKNGCRVFSYNNDDPFSPNYPKYYWRLHKEIVKECDVVYAYRLANINDYRNIGVENVKLLRSYYVSSSNFCIPGVVKDIDIVFIGHFENDGRDSLMLSLFESEYNVKLFGTGWEKSPFYNEIVKLNGPIKPVYKDYNLTINRSKIALVFLSKLNRDTYTRRCFEIPSTKTMMLSEYSEDLSSLFEPNVEAFFFKNKTEFENKIDYLLNNKEVIERVSLSGYKRIIHDGHEVKDRVRAIINDFNQLPQIDKGTFNG</sequence>
<proteinExistence type="predicted"/>
<feature type="domain" description="Spore protein YkvP/CgeB glycosyl transferase-like" evidence="1">
    <location>
        <begin position="211"/>
        <end position="347"/>
    </location>
</feature>
<accession>A0A7M1WPK4</accession>
<dbReference type="Pfam" id="PF13524">
    <property type="entry name" value="Glyco_trans_1_2"/>
    <property type="match status" value="1"/>
</dbReference>